<reference evidence="1" key="2">
    <citation type="journal article" date="2021" name="PeerJ">
        <title>Extensive microbial diversity within the chicken gut microbiome revealed by metagenomics and culture.</title>
        <authorList>
            <person name="Gilroy R."/>
            <person name="Ravi A."/>
            <person name="Getino M."/>
            <person name="Pursley I."/>
            <person name="Horton D.L."/>
            <person name="Alikhan N.F."/>
            <person name="Baker D."/>
            <person name="Gharbi K."/>
            <person name="Hall N."/>
            <person name="Watson M."/>
            <person name="Adriaenssens E.M."/>
            <person name="Foster-Nyarko E."/>
            <person name="Jarju S."/>
            <person name="Secka A."/>
            <person name="Antonio M."/>
            <person name="Oren A."/>
            <person name="Chaudhuri R.R."/>
            <person name="La Ragione R."/>
            <person name="Hildebrand F."/>
            <person name="Pallen M.J."/>
        </authorList>
    </citation>
    <scope>NUCLEOTIDE SEQUENCE</scope>
    <source>
        <strain evidence="1">ChiSjej6B24-2974</strain>
    </source>
</reference>
<proteinExistence type="predicted"/>
<dbReference type="AlphaFoldDB" id="A0A9D0ZPH9"/>
<evidence type="ECO:0008006" key="3">
    <source>
        <dbReference type="Google" id="ProtNLM"/>
    </source>
</evidence>
<evidence type="ECO:0000313" key="1">
    <source>
        <dbReference type="EMBL" id="HIQ83266.1"/>
    </source>
</evidence>
<dbReference type="SUPFAM" id="SSF48452">
    <property type="entry name" value="TPR-like"/>
    <property type="match status" value="1"/>
</dbReference>
<dbReference type="Proteomes" id="UP000824260">
    <property type="component" value="Unassembled WGS sequence"/>
</dbReference>
<protein>
    <recommendedName>
        <fullName evidence="3">Tetratricopeptide repeat protein</fullName>
    </recommendedName>
</protein>
<dbReference type="InterPro" id="IPR011990">
    <property type="entry name" value="TPR-like_helical_dom_sf"/>
</dbReference>
<sequence length="288" mass="33432">MRLVKIADYRERAFQGIEWQDMLKRRIRANPSWENLFFLSMHWTEYCRFFHFFGHVYLQCDVSRRTSRRTLLCALRKSPENARVLAAIGFTYVLHCPKPPYPKVSRFFQRAHQCAPREPFYALCAQAGAYMTGQYAQAAQLCEGILETAGNDEEIQICARLTAAFACVQAGECERAQKRLAEIQPEALRKLPNPEWSLWDLLEAYYCAEAPEKARQIYEACHAGDIPVQSPCANCLKNGIEESAEEYARNRKAILRYYNPIRNLDFWNRLAEPFPDIRKGDFPIKKEG</sequence>
<reference evidence="1" key="1">
    <citation type="submission" date="2020-10" db="EMBL/GenBank/DDBJ databases">
        <authorList>
            <person name="Gilroy R."/>
        </authorList>
    </citation>
    <scope>NUCLEOTIDE SEQUENCE</scope>
    <source>
        <strain evidence="1">ChiSjej6B24-2974</strain>
    </source>
</reference>
<gene>
    <name evidence="1" type="ORF">IAA52_09215</name>
</gene>
<comment type="caution">
    <text evidence="1">The sequence shown here is derived from an EMBL/GenBank/DDBJ whole genome shotgun (WGS) entry which is preliminary data.</text>
</comment>
<evidence type="ECO:0000313" key="2">
    <source>
        <dbReference type="Proteomes" id="UP000824260"/>
    </source>
</evidence>
<name>A0A9D0ZPH9_9FIRM</name>
<dbReference type="Gene3D" id="1.25.40.10">
    <property type="entry name" value="Tetratricopeptide repeat domain"/>
    <property type="match status" value="1"/>
</dbReference>
<accession>A0A9D0ZPH9</accession>
<organism evidence="1 2">
    <name type="scientific">Candidatus Pullichristensenella stercorigallinarum</name>
    <dbReference type="NCBI Taxonomy" id="2840909"/>
    <lineage>
        <taxon>Bacteria</taxon>
        <taxon>Bacillati</taxon>
        <taxon>Bacillota</taxon>
        <taxon>Clostridia</taxon>
        <taxon>Candidatus Pullichristensenella</taxon>
    </lineage>
</organism>
<dbReference type="EMBL" id="DVFZ01000092">
    <property type="protein sequence ID" value="HIQ83266.1"/>
    <property type="molecule type" value="Genomic_DNA"/>
</dbReference>